<feature type="transmembrane region" description="Helical" evidence="9">
    <location>
        <begin position="664"/>
        <end position="686"/>
    </location>
</feature>
<feature type="region of interest" description="Disordered" evidence="8">
    <location>
        <begin position="1"/>
        <end position="52"/>
    </location>
</feature>
<keyword evidence="2" id="KW-0813">Transport</keyword>
<dbReference type="InterPro" id="IPR013525">
    <property type="entry name" value="ABC2_TM"/>
</dbReference>
<comment type="subcellular location">
    <subcellularLocation>
        <location evidence="1">Membrane</location>
        <topology evidence="1">Multi-pass membrane protein</topology>
    </subcellularLocation>
</comment>
<dbReference type="InterPro" id="IPR050352">
    <property type="entry name" value="ABCG_transporters"/>
</dbReference>
<organism evidence="11 12">
    <name type="scientific">Aureococcus anophagefferens</name>
    <name type="common">Harmful bloom alga</name>
    <dbReference type="NCBI Taxonomy" id="44056"/>
    <lineage>
        <taxon>Eukaryota</taxon>
        <taxon>Sar</taxon>
        <taxon>Stramenopiles</taxon>
        <taxon>Ochrophyta</taxon>
        <taxon>Pelagophyceae</taxon>
        <taxon>Pelagomonadales</taxon>
        <taxon>Pelagomonadaceae</taxon>
        <taxon>Aureococcus</taxon>
    </lineage>
</organism>
<gene>
    <name evidence="11" type="ORF">SO694_00037247</name>
</gene>
<dbReference type="Proteomes" id="UP001363151">
    <property type="component" value="Unassembled WGS sequence"/>
</dbReference>
<keyword evidence="4" id="KW-0547">Nucleotide-binding</keyword>
<keyword evidence="3 9" id="KW-0812">Transmembrane</keyword>
<evidence type="ECO:0000256" key="3">
    <source>
        <dbReference type="ARBA" id="ARBA00022692"/>
    </source>
</evidence>
<keyword evidence="12" id="KW-1185">Reference proteome</keyword>
<evidence type="ECO:0000256" key="5">
    <source>
        <dbReference type="ARBA" id="ARBA00022840"/>
    </source>
</evidence>
<sequence>MSAVESTPTAAEALPDPEYGTFSAAAAEPTPPGAAPESPQGLTDPTSPAASVRAMKKKHGYERQKRASFAGLTTKSSKLLRTAPVEHKENAPPLLVWHRLNLSYGPSAPVIVNCSGAVDRGNFVAVLGPSGSGKTSLIDLLSSRKTTGYFTGVLRLDGLPFTQSRVRHSSAYIPTIQAFPALLTVLETLTFVARLRCPRSVSDAEVAENSTDLLDEFGLASKASEYVGGTLASGQVVKGLSDGQKRRLAIARGVISRPSVVFADEPTRGLDAGATLSVMKLLGDLARTANIGVLCTIHQPHQTIWKMFDRVYFLSAGYVMYDGPAADAVPWFGGLGYFGEQQLGSASPSEVCIDLMSIDFFKPAHLYGENTMRDITDVAAASWQFTKTKLEFYDDVLMRCNMAAKDEETLQLIIFDAASFSTEIRELFVRAFKLRRRDPTGQLLRFALMLAVSLGAAWALGPTRDVDYGEMNLTTAHRTMHNNQGILFFYICAAALSMFVPLRSVAYDHAHFVHESDEGLYSVAAYYLTNTIVEMGSSAITAAPCAFAYATLAGLRDVPLTTALLCGVALLYTQILIFSVAITPSADHAYIVATGIFILGFVSSGYPVAVESMNQYYKWVRHYSTLKPPFDAFVRIQFGSSAIQDRTKDPGWHNYHQGNVGTDISIMLVTWLFFSVTSFFCMRFLYKHEH</sequence>
<dbReference type="SUPFAM" id="SSF52540">
    <property type="entry name" value="P-loop containing nucleoside triphosphate hydrolases"/>
    <property type="match status" value="1"/>
</dbReference>
<reference evidence="11 12" key="1">
    <citation type="submission" date="2024-03" db="EMBL/GenBank/DDBJ databases">
        <title>Aureococcus anophagefferens CCMP1851 and Kratosvirus quantuckense: Draft genome of a second virus-susceptible host strain in the model system.</title>
        <authorList>
            <person name="Chase E."/>
            <person name="Truchon A.R."/>
            <person name="Schepens W."/>
            <person name="Wilhelm S.W."/>
        </authorList>
    </citation>
    <scope>NUCLEOTIDE SEQUENCE [LARGE SCALE GENOMIC DNA]</scope>
    <source>
        <strain evidence="11 12">CCMP1851</strain>
    </source>
</reference>
<evidence type="ECO:0000256" key="1">
    <source>
        <dbReference type="ARBA" id="ARBA00004141"/>
    </source>
</evidence>
<feature type="transmembrane region" description="Helical" evidence="9">
    <location>
        <begin position="481"/>
        <end position="502"/>
    </location>
</feature>
<comment type="caution">
    <text evidence="11">The sequence shown here is derived from an EMBL/GenBank/DDBJ whole genome shotgun (WGS) entry which is preliminary data.</text>
</comment>
<feature type="compositionally biased region" description="Polar residues" evidence="8">
    <location>
        <begin position="40"/>
        <end position="49"/>
    </location>
</feature>
<evidence type="ECO:0000256" key="8">
    <source>
        <dbReference type="SAM" id="MobiDB-lite"/>
    </source>
</evidence>
<evidence type="ECO:0000256" key="2">
    <source>
        <dbReference type="ARBA" id="ARBA00022448"/>
    </source>
</evidence>
<proteinExistence type="predicted"/>
<evidence type="ECO:0000256" key="9">
    <source>
        <dbReference type="SAM" id="Phobius"/>
    </source>
</evidence>
<feature type="domain" description="ABC transporter" evidence="10">
    <location>
        <begin position="80"/>
        <end position="341"/>
    </location>
</feature>
<accession>A0ABR1FL01</accession>
<dbReference type="PANTHER" id="PTHR48041">
    <property type="entry name" value="ABC TRANSPORTER G FAMILY MEMBER 28"/>
    <property type="match status" value="1"/>
</dbReference>
<keyword evidence="5" id="KW-0067">ATP-binding</keyword>
<feature type="transmembrane region" description="Helical" evidence="9">
    <location>
        <begin position="562"/>
        <end position="582"/>
    </location>
</feature>
<dbReference type="Gene3D" id="3.40.50.300">
    <property type="entry name" value="P-loop containing nucleotide triphosphate hydrolases"/>
    <property type="match status" value="1"/>
</dbReference>
<name>A0ABR1FL01_AURAN</name>
<evidence type="ECO:0000256" key="4">
    <source>
        <dbReference type="ARBA" id="ARBA00022741"/>
    </source>
</evidence>
<protein>
    <submittedName>
        <fullName evidence="11">ABC transporter</fullName>
    </submittedName>
</protein>
<dbReference type="InterPro" id="IPR027417">
    <property type="entry name" value="P-loop_NTPase"/>
</dbReference>
<dbReference type="InterPro" id="IPR003439">
    <property type="entry name" value="ABC_transporter-like_ATP-bd"/>
</dbReference>
<dbReference type="EMBL" id="JBBJCI010000366">
    <property type="protein sequence ID" value="KAK7232776.1"/>
    <property type="molecule type" value="Genomic_DNA"/>
</dbReference>
<keyword evidence="6 9" id="KW-1133">Transmembrane helix</keyword>
<dbReference type="PANTHER" id="PTHR48041:SF139">
    <property type="entry name" value="PROTEIN SCARLET"/>
    <property type="match status" value="1"/>
</dbReference>
<feature type="transmembrane region" description="Helical" evidence="9">
    <location>
        <begin position="443"/>
        <end position="461"/>
    </location>
</feature>
<dbReference type="PROSITE" id="PS50893">
    <property type="entry name" value="ABC_TRANSPORTER_2"/>
    <property type="match status" value="1"/>
</dbReference>
<evidence type="ECO:0000256" key="7">
    <source>
        <dbReference type="ARBA" id="ARBA00023136"/>
    </source>
</evidence>
<dbReference type="Pfam" id="PF01061">
    <property type="entry name" value="ABC2_membrane"/>
    <property type="match status" value="1"/>
</dbReference>
<feature type="transmembrane region" description="Helical" evidence="9">
    <location>
        <begin position="589"/>
        <end position="609"/>
    </location>
</feature>
<evidence type="ECO:0000259" key="10">
    <source>
        <dbReference type="PROSITE" id="PS50893"/>
    </source>
</evidence>
<evidence type="ECO:0000313" key="12">
    <source>
        <dbReference type="Proteomes" id="UP001363151"/>
    </source>
</evidence>
<evidence type="ECO:0000256" key="6">
    <source>
        <dbReference type="ARBA" id="ARBA00022989"/>
    </source>
</evidence>
<evidence type="ECO:0000313" key="11">
    <source>
        <dbReference type="EMBL" id="KAK7232776.1"/>
    </source>
</evidence>
<dbReference type="SMART" id="SM00382">
    <property type="entry name" value="AAA"/>
    <property type="match status" value="1"/>
</dbReference>
<keyword evidence="7 9" id="KW-0472">Membrane</keyword>
<dbReference type="Pfam" id="PF00005">
    <property type="entry name" value="ABC_tran"/>
    <property type="match status" value="1"/>
</dbReference>
<dbReference type="InterPro" id="IPR003593">
    <property type="entry name" value="AAA+_ATPase"/>
</dbReference>